<protein>
    <submittedName>
        <fullName evidence="1">Predicted secreted protein</fullName>
    </submittedName>
</protein>
<dbReference type="Gene3D" id="4.10.410.40">
    <property type="match status" value="1"/>
</dbReference>
<evidence type="ECO:0000313" key="1">
    <source>
        <dbReference type="EMBL" id="SMO48828.1"/>
    </source>
</evidence>
<keyword evidence="2" id="KW-1185">Reference proteome</keyword>
<dbReference type="AlphaFoldDB" id="A0A521BNW0"/>
<evidence type="ECO:0000313" key="2">
    <source>
        <dbReference type="Proteomes" id="UP000315636"/>
    </source>
</evidence>
<dbReference type="Proteomes" id="UP000315636">
    <property type="component" value="Unassembled WGS sequence"/>
</dbReference>
<dbReference type="Pfam" id="PF06199">
    <property type="entry name" value="Phage_tail_2"/>
    <property type="match status" value="1"/>
</dbReference>
<dbReference type="EMBL" id="FXTI01000002">
    <property type="protein sequence ID" value="SMO48828.1"/>
    <property type="molecule type" value="Genomic_DNA"/>
</dbReference>
<reference evidence="1 2" key="1">
    <citation type="submission" date="2017-05" db="EMBL/GenBank/DDBJ databases">
        <authorList>
            <person name="Varghese N."/>
            <person name="Submissions S."/>
        </authorList>
    </citation>
    <scope>NUCLEOTIDE SEQUENCE [LARGE SCALE GENOMIC DNA]</scope>
    <source>
        <strain evidence="1 2">DSM 45474</strain>
    </source>
</reference>
<dbReference type="OrthoDB" id="3194804at2"/>
<organism evidence="1 2">
    <name type="scientific">Melghirimyces algeriensis</name>
    <dbReference type="NCBI Taxonomy" id="910412"/>
    <lineage>
        <taxon>Bacteria</taxon>
        <taxon>Bacillati</taxon>
        <taxon>Bacillota</taxon>
        <taxon>Bacilli</taxon>
        <taxon>Bacillales</taxon>
        <taxon>Thermoactinomycetaceae</taxon>
        <taxon>Melghirimyces</taxon>
    </lineage>
</organism>
<dbReference type="InterPro" id="IPR011855">
    <property type="entry name" value="Phgtail_TP901_1"/>
</dbReference>
<dbReference type="NCBIfam" id="NF047353">
    <property type="entry name" value="tube_lmo2291"/>
    <property type="match status" value="1"/>
</dbReference>
<accession>A0A521BNW0</accession>
<gene>
    <name evidence="1" type="ORF">SAMN06264849_102249</name>
</gene>
<proteinExistence type="predicted"/>
<dbReference type="RefSeq" id="WP_142504549.1">
    <property type="nucleotide sequence ID" value="NZ_FXTI01000002.1"/>
</dbReference>
<sequence>MATQAIPGFEGSIYLSKDQGTTLEKVAAIKDSTLTISQEELEASSFESNGWMEYVPGLKEWELEAEGIYLMTDAGQESLYQTLVDADTVLVRLFPKDGSGNKGYEGNAFITSWEVNNAVDDIVTLSATFRGTGEIQTITAADPAAS</sequence>
<name>A0A521BNW0_9BACL</name>